<organism evidence="2 3">
    <name type="scientific">Bombardia bombarda</name>
    <dbReference type="NCBI Taxonomy" id="252184"/>
    <lineage>
        <taxon>Eukaryota</taxon>
        <taxon>Fungi</taxon>
        <taxon>Dikarya</taxon>
        <taxon>Ascomycota</taxon>
        <taxon>Pezizomycotina</taxon>
        <taxon>Sordariomycetes</taxon>
        <taxon>Sordariomycetidae</taxon>
        <taxon>Sordariales</taxon>
        <taxon>Lasiosphaeriaceae</taxon>
        <taxon>Bombardia</taxon>
    </lineage>
</organism>
<dbReference type="Proteomes" id="UP001174934">
    <property type="component" value="Unassembled WGS sequence"/>
</dbReference>
<keyword evidence="3" id="KW-1185">Reference proteome</keyword>
<comment type="caution">
    <text evidence="2">The sequence shown here is derived from an EMBL/GenBank/DDBJ whole genome shotgun (WGS) entry which is preliminary data.</text>
</comment>
<name>A0AA40C4Q6_9PEZI</name>
<feature type="compositionally biased region" description="Low complexity" evidence="1">
    <location>
        <begin position="157"/>
        <end position="168"/>
    </location>
</feature>
<accession>A0AA40C4Q6</accession>
<protein>
    <submittedName>
        <fullName evidence="2">Uncharacterized protein</fullName>
    </submittedName>
</protein>
<feature type="region of interest" description="Disordered" evidence="1">
    <location>
        <begin position="64"/>
        <end position="87"/>
    </location>
</feature>
<feature type="region of interest" description="Disordered" evidence="1">
    <location>
        <begin position="108"/>
        <end position="168"/>
    </location>
</feature>
<proteinExistence type="predicted"/>
<dbReference type="EMBL" id="JAULSR010000003">
    <property type="protein sequence ID" value="KAK0624965.1"/>
    <property type="molecule type" value="Genomic_DNA"/>
</dbReference>
<evidence type="ECO:0000256" key="1">
    <source>
        <dbReference type="SAM" id="MobiDB-lite"/>
    </source>
</evidence>
<evidence type="ECO:0000313" key="3">
    <source>
        <dbReference type="Proteomes" id="UP001174934"/>
    </source>
</evidence>
<sequence>MSVLAPQNEAFTSCWHSNEAMQTTIDTKDSSYTSSEQTLTMVPSGGSLFDYFDSNQLELLKESLFIPPPSPPQTPDHHLLSPSRSSSSLSSARNHLLFLNRQRSQKDVPPYLRQFKTRRLRYTNNTKVHHSPSPSKSSLLSPATTHQVRNGYPTPPSSASGGSPKSVFSVDDDMSYGEIITIRRTPQFKKSPYYPPNSSVSGDRTRIYMNRGAHSVPNWTPLSSLPQHVQREITGSSKMVQFVAPKVSA</sequence>
<dbReference type="AlphaFoldDB" id="A0AA40C4Q6"/>
<reference evidence="2" key="1">
    <citation type="submission" date="2023-06" db="EMBL/GenBank/DDBJ databases">
        <title>Genome-scale phylogeny and comparative genomics of the fungal order Sordariales.</title>
        <authorList>
            <consortium name="Lawrence Berkeley National Laboratory"/>
            <person name="Hensen N."/>
            <person name="Bonometti L."/>
            <person name="Westerberg I."/>
            <person name="Brannstrom I.O."/>
            <person name="Guillou S."/>
            <person name="Cros-Aarteil S."/>
            <person name="Calhoun S."/>
            <person name="Haridas S."/>
            <person name="Kuo A."/>
            <person name="Mondo S."/>
            <person name="Pangilinan J."/>
            <person name="Riley R."/>
            <person name="LaButti K."/>
            <person name="Andreopoulos B."/>
            <person name="Lipzen A."/>
            <person name="Chen C."/>
            <person name="Yanf M."/>
            <person name="Daum C."/>
            <person name="Ng V."/>
            <person name="Clum A."/>
            <person name="Steindorff A."/>
            <person name="Ohm R."/>
            <person name="Martin F."/>
            <person name="Silar P."/>
            <person name="Natvig D."/>
            <person name="Lalanne C."/>
            <person name="Gautier V."/>
            <person name="Ament-velasquez S.L."/>
            <person name="Kruys A."/>
            <person name="Hutchinson M.I."/>
            <person name="Powell A.J."/>
            <person name="Barry K."/>
            <person name="Miller A.N."/>
            <person name="Grigoriev I.V."/>
            <person name="Debuchy R."/>
            <person name="Gladieux P."/>
            <person name="Thoren M.H."/>
            <person name="Johannesson H."/>
        </authorList>
    </citation>
    <scope>NUCLEOTIDE SEQUENCE</scope>
    <source>
        <strain evidence="2">SMH3391-2</strain>
    </source>
</reference>
<evidence type="ECO:0000313" key="2">
    <source>
        <dbReference type="EMBL" id="KAK0624965.1"/>
    </source>
</evidence>
<gene>
    <name evidence="2" type="ORF">B0T17DRAFT_617112</name>
</gene>
<feature type="compositionally biased region" description="Low complexity" evidence="1">
    <location>
        <begin position="131"/>
        <end position="142"/>
    </location>
</feature>